<sequence>MDISYDTFESGDHLQHDSIQNVSSCQGKENPLLNSVVLRRFFQVIPLSHLKNFRLVCKLWWEESLARWRDEVWVVLRDNEDNDRSAFHPNSNFLSMGLYFQMLSAPSDPFFMAEFPFQNYVLHNWELRLRRRATQLKFWKRFGHLVKQLEIRYSTVLSHKAFRRILFELTPNLQYLSLNENYYECRLPTPILSAIYYQRSRSLNVQSKLKELKVSLTLEYFDRYTLPFTWIVFLTRFPNIEILSLKNLCFERPYLEVENLLESIKIIRRGRPFRNQLVRLRELNILDVQEKPLSIFPSSTLSLMEQVPFPLTSLFIDIGSKTVWSDLNRILVMYSKTLRKLVLFRENEPDQEPYRSFPFGVVFDTLRELRLVGSICENFHFLQFTPCLKMLQIGYFDDDDLMSCAKIRNGNQSQIFRKMCEGTDFHSLERVTLQYMETLLVADENWSCERENADAVHRMMPNLKLFGKRR</sequence>
<gene>
    <name evidence="1" type="ORF">ODALV1_LOCUS22656</name>
</gene>
<evidence type="ECO:0000313" key="2">
    <source>
        <dbReference type="Proteomes" id="UP001642540"/>
    </source>
</evidence>
<dbReference type="Proteomes" id="UP001642540">
    <property type="component" value="Unassembled WGS sequence"/>
</dbReference>
<organism evidence="1 2">
    <name type="scientific">Orchesella dallaii</name>
    <dbReference type="NCBI Taxonomy" id="48710"/>
    <lineage>
        <taxon>Eukaryota</taxon>
        <taxon>Metazoa</taxon>
        <taxon>Ecdysozoa</taxon>
        <taxon>Arthropoda</taxon>
        <taxon>Hexapoda</taxon>
        <taxon>Collembola</taxon>
        <taxon>Entomobryomorpha</taxon>
        <taxon>Entomobryoidea</taxon>
        <taxon>Orchesellidae</taxon>
        <taxon>Orchesellinae</taxon>
        <taxon>Orchesella</taxon>
    </lineage>
</organism>
<dbReference type="EMBL" id="CAXLJM020000075">
    <property type="protein sequence ID" value="CAL8128895.1"/>
    <property type="molecule type" value="Genomic_DNA"/>
</dbReference>
<name>A0ABP1RIQ4_9HEXA</name>
<evidence type="ECO:0000313" key="1">
    <source>
        <dbReference type="EMBL" id="CAL8128895.1"/>
    </source>
</evidence>
<comment type="caution">
    <text evidence="1">The sequence shown here is derived from an EMBL/GenBank/DDBJ whole genome shotgun (WGS) entry which is preliminary data.</text>
</comment>
<evidence type="ECO:0008006" key="3">
    <source>
        <dbReference type="Google" id="ProtNLM"/>
    </source>
</evidence>
<accession>A0ABP1RIQ4</accession>
<protein>
    <recommendedName>
        <fullName evidence="3">F-box domain-containing protein</fullName>
    </recommendedName>
</protein>
<reference evidence="1 2" key="1">
    <citation type="submission" date="2024-08" db="EMBL/GenBank/DDBJ databases">
        <authorList>
            <person name="Cucini C."/>
            <person name="Frati F."/>
        </authorList>
    </citation>
    <scope>NUCLEOTIDE SEQUENCE [LARGE SCALE GENOMIC DNA]</scope>
</reference>
<keyword evidence="2" id="KW-1185">Reference proteome</keyword>
<proteinExistence type="predicted"/>